<dbReference type="Ensembl" id="ENSORLT00015012206.1">
    <property type="protein sequence ID" value="ENSORLP00015001699.1"/>
    <property type="gene ID" value="ENSORLG00015002331.1"/>
</dbReference>
<protein>
    <submittedName>
        <fullName evidence="1">Uncharacterized protein</fullName>
    </submittedName>
</protein>
<evidence type="ECO:0000313" key="2">
    <source>
        <dbReference type="Proteomes" id="UP000265200"/>
    </source>
</evidence>
<organism evidence="1 2">
    <name type="scientific">Oryzias latipes</name>
    <name type="common">Japanese rice fish</name>
    <name type="synonym">Japanese killifish</name>
    <dbReference type="NCBI Taxonomy" id="8090"/>
    <lineage>
        <taxon>Eukaryota</taxon>
        <taxon>Metazoa</taxon>
        <taxon>Chordata</taxon>
        <taxon>Craniata</taxon>
        <taxon>Vertebrata</taxon>
        <taxon>Euteleostomi</taxon>
        <taxon>Actinopterygii</taxon>
        <taxon>Neopterygii</taxon>
        <taxon>Teleostei</taxon>
        <taxon>Neoteleostei</taxon>
        <taxon>Acanthomorphata</taxon>
        <taxon>Ovalentaria</taxon>
        <taxon>Atherinomorphae</taxon>
        <taxon>Beloniformes</taxon>
        <taxon>Adrianichthyidae</taxon>
        <taxon>Oryziinae</taxon>
        <taxon>Oryzias</taxon>
    </lineage>
</organism>
<evidence type="ECO:0000313" key="1">
    <source>
        <dbReference type="Ensembl" id="ENSORLP00015001699.1"/>
    </source>
</evidence>
<reference evidence="1" key="3">
    <citation type="submission" date="2025-08" db="UniProtKB">
        <authorList>
            <consortium name="Ensembl"/>
        </authorList>
    </citation>
    <scope>IDENTIFICATION</scope>
    <source>
        <strain evidence="1">HSOK</strain>
    </source>
</reference>
<dbReference type="AlphaFoldDB" id="A0A3P9H1L2"/>
<accession>A0A3P9H1L2</accession>
<reference evidence="1" key="4">
    <citation type="submission" date="2025-09" db="UniProtKB">
        <authorList>
            <consortium name="Ensembl"/>
        </authorList>
    </citation>
    <scope>IDENTIFICATION</scope>
    <source>
        <strain evidence="1">HSOK</strain>
    </source>
</reference>
<dbReference type="Proteomes" id="UP000265200">
    <property type="component" value="Chromosome 16"/>
</dbReference>
<name>A0A3P9H1L2_ORYLA</name>
<reference key="1">
    <citation type="journal article" date="2007" name="Nature">
        <title>The medaka draft genome and insights into vertebrate genome evolution.</title>
        <authorList>
            <person name="Kasahara M."/>
            <person name="Naruse K."/>
            <person name="Sasaki S."/>
            <person name="Nakatani Y."/>
            <person name="Qu W."/>
            <person name="Ahsan B."/>
            <person name="Yamada T."/>
            <person name="Nagayasu Y."/>
            <person name="Doi K."/>
            <person name="Kasai Y."/>
            <person name="Jindo T."/>
            <person name="Kobayashi D."/>
            <person name="Shimada A."/>
            <person name="Toyoda A."/>
            <person name="Kuroki Y."/>
            <person name="Fujiyama A."/>
            <person name="Sasaki T."/>
            <person name="Shimizu A."/>
            <person name="Asakawa S."/>
            <person name="Shimizu N."/>
            <person name="Hashimoto S."/>
            <person name="Yang J."/>
            <person name="Lee Y."/>
            <person name="Matsushima K."/>
            <person name="Sugano S."/>
            <person name="Sakaizumi M."/>
            <person name="Narita T."/>
            <person name="Ohishi K."/>
            <person name="Haga S."/>
            <person name="Ohta F."/>
            <person name="Nomoto H."/>
            <person name="Nogata K."/>
            <person name="Morishita T."/>
            <person name="Endo T."/>
            <person name="Shin-I T."/>
            <person name="Takeda H."/>
            <person name="Morishita S."/>
            <person name="Kohara Y."/>
        </authorList>
    </citation>
    <scope>NUCLEOTIDE SEQUENCE [LARGE SCALE GENOMIC DNA]</scope>
    <source>
        <strain>Hd-rR</strain>
    </source>
</reference>
<sequence length="149" mass="15513">VINKHIYLSDKGHSCISSIIISLSDGEWNKTTEVPTGLRDGVFASSLEVKVKAIKGVVVGISPSPAGGCVLGDAHSLTPLNTACLLICYQSWDLPAAAKGHSSTCLSSKRCCKVVLGIAIKITTETTSLATVSVGQCDHKIVSPVIADH</sequence>
<proteinExistence type="predicted"/>
<reference evidence="1 2" key="2">
    <citation type="submission" date="2017-04" db="EMBL/GenBank/DDBJ databases">
        <title>CpG methylation of centromeres and impact of large insertions on vertebrate speciation.</title>
        <authorList>
            <person name="Ichikawa K."/>
            <person name="Yoshimura J."/>
            <person name="Morishita S."/>
        </authorList>
    </citation>
    <scope>NUCLEOTIDE SEQUENCE</scope>
    <source>
        <strain evidence="1 2">HSOK</strain>
    </source>
</reference>